<evidence type="ECO:0000256" key="3">
    <source>
        <dbReference type="ARBA" id="ARBA00022763"/>
    </source>
</evidence>
<keyword evidence="6" id="KW-0238">DNA-binding</keyword>
<dbReference type="Proteomes" id="UP000616114">
    <property type="component" value="Unassembled WGS sequence"/>
</dbReference>
<evidence type="ECO:0000256" key="7">
    <source>
        <dbReference type="ARBA" id="ARBA00023239"/>
    </source>
</evidence>
<evidence type="ECO:0000256" key="4">
    <source>
        <dbReference type="ARBA" id="ARBA00022801"/>
    </source>
</evidence>
<keyword evidence="10" id="KW-1185">Reference proteome</keyword>
<evidence type="ECO:0000256" key="2">
    <source>
        <dbReference type="ARBA" id="ARBA00022670"/>
    </source>
</evidence>
<dbReference type="GO" id="GO:0008233">
    <property type="term" value="F:peptidase activity"/>
    <property type="evidence" value="ECO:0007669"/>
    <property type="project" value="UniProtKB-KW"/>
</dbReference>
<reference evidence="9" key="2">
    <citation type="submission" date="2020-09" db="EMBL/GenBank/DDBJ databases">
        <authorList>
            <person name="Sun Q."/>
            <person name="Zhou Y."/>
        </authorList>
    </citation>
    <scope>NUCLEOTIDE SEQUENCE</scope>
    <source>
        <strain evidence="9">CGMCC 1.12785</strain>
    </source>
</reference>
<dbReference type="EMBL" id="BMFY01000028">
    <property type="protein sequence ID" value="GGA28880.1"/>
    <property type="molecule type" value="Genomic_DNA"/>
</dbReference>
<dbReference type="InterPro" id="IPR036590">
    <property type="entry name" value="SRAP-like"/>
</dbReference>
<dbReference type="Gene3D" id="3.90.1680.10">
    <property type="entry name" value="SOS response associated peptidase-like"/>
    <property type="match status" value="1"/>
</dbReference>
<evidence type="ECO:0000256" key="5">
    <source>
        <dbReference type="ARBA" id="ARBA00023124"/>
    </source>
</evidence>
<name>A0A8J2U1B5_9MICO</name>
<dbReference type="GO" id="GO:0016829">
    <property type="term" value="F:lyase activity"/>
    <property type="evidence" value="ECO:0007669"/>
    <property type="project" value="UniProtKB-KW"/>
</dbReference>
<keyword evidence="7" id="KW-0456">Lyase</keyword>
<dbReference type="InterPro" id="IPR003738">
    <property type="entry name" value="SRAP"/>
</dbReference>
<keyword evidence="3" id="KW-0227">DNA damage</keyword>
<dbReference type="PANTHER" id="PTHR13604:SF0">
    <property type="entry name" value="ABASIC SITE PROCESSING PROTEIN HMCES"/>
    <property type="match status" value="1"/>
</dbReference>
<evidence type="ECO:0000313" key="10">
    <source>
        <dbReference type="Proteomes" id="UP000616114"/>
    </source>
</evidence>
<comment type="caution">
    <text evidence="9">The sequence shown here is derived from an EMBL/GenBank/DDBJ whole genome shotgun (WGS) entry which is preliminary data.</text>
</comment>
<gene>
    <name evidence="9" type="ORF">GCM10011333_34410</name>
</gene>
<evidence type="ECO:0000313" key="9">
    <source>
        <dbReference type="EMBL" id="GGA28880.1"/>
    </source>
</evidence>
<dbReference type="SUPFAM" id="SSF143081">
    <property type="entry name" value="BB1717-like"/>
    <property type="match status" value="1"/>
</dbReference>
<dbReference type="GO" id="GO:0006508">
    <property type="term" value="P:proteolysis"/>
    <property type="evidence" value="ECO:0007669"/>
    <property type="project" value="UniProtKB-KW"/>
</dbReference>
<comment type="similarity">
    <text evidence="1 8">Belongs to the SOS response-associated peptidase family.</text>
</comment>
<accession>A0A8J2U1B5</accession>
<proteinExistence type="inferred from homology"/>
<organism evidence="9 10">
    <name type="scientific">Sediminivirga luteola</name>
    <dbReference type="NCBI Taxonomy" id="1774748"/>
    <lineage>
        <taxon>Bacteria</taxon>
        <taxon>Bacillati</taxon>
        <taxon>Actinomycetota</taxon>
        <taxon>Actinomycetes</taxon>
        <taxon>Micrococcales</taxon>
        <taxon>Brevibacteriaceae</taxon>
        <taxon>Sediminivirga</taxon>
    </lineage>
</organism>
<evidence type="ECO:0000256" key="6">
    <source>
        <dbReference type="ARBA" id="ARBA00023125"/>
    </source>
</evidence>
<dbReference type="GO" id="GO:0003697">
    <property type="term" value="F:single-stranded DNA binding"/>
    <property type="evidence" value="ECO:0007669"/>
    <property type="project" value="InterPro"/>
</dbReference>
<keyword evidence="5" id="KW-0190">Covalent protein-DNA linkage</keyword>
<reference evidence="9" key="1">
    <citation type="journal article" date="2014" name="Int. J. Syst. Evol. Microbiol.">
        <title>Complete genome sequence of Corynebacterium casei LMG S-19264T (=DSM 44701T), isolated from a smear-ripened cheese.</title>
        <authorList>
            <consortium name="US DOE Joint Genome Institute (JGI-PGF)"/>
            <person name="Walter F."/>
            <person name="Albersmeier A."/>
            <person name="Kalinowski J."/>
            <person name="Ruckert C."/>
        </authorList>
    </citation>
    <scope>NUCLEOTIDE SEQUENCE</scope>
    <source>
        <strain evidence="9">CGMCC 1.12785</strain>
    </source>
</reference>
<protein>
    <recommendedName>
        <fullName evidence="8">Abasic site processing protein</fullName>
        <ecNumber evidence="8">3.4.-.-</ecNumber>
    </recommendedName>
</protein>
<keyword evidence="4 8" id="KW-0378">Hydrolase</keyword>
<dbReference type="AlphaFoldDB" id="A0A8J2U1B5"/>
<dbReference type="PANTHER" id="PTHR13604">
    <property type="entry name" value="DC12-RELATED"/>
    <property type="match status" value="1"/>
</dbReference>
<evidence type="ECO:0000256" key="1">
    <source>
        <dbReference type="ARBA" id="ARBA00008136"/>
    </source>
</evidence>
<dbReference type="Pfam" id="PF02586">
    <property type="entry name" value="SRAP"/>
    <property type="match status" value="1"/>
</dbReference>
<dbReference type="EC" id="3.4.-.-" evidence="8"/>
<dbReference type="RefSeq" id="WP_188552100.1">
    <property type="nucleotide sequence ID" value="NZ_BMFY01000028.1"/>
</dbReference>
<evidence type="ECO:0000256" key="8">
    <source>
        <dbReference type="RuleBase" id="RU364100"/>
    </source>
</evidence>
<sequence length="238" mass="26243">MCGRLQLSTDPDEIAADLGAVATERTMEPRWNVPPGAVIPIVVERLEDAAPDRTRRRLPHLEFASWGLLPRWARDERLAAKTFNARSETVAEKPTFRDAFLSRRCLVPVTGYYEWSHAGGRAQPWRMHAAAGGQLVMAGLYEWWRNPDGSWRLSTTVLTAPAAGHLAQVHHRMPVFLAAAARDAWLTVPGSRAEAIRGLHDIVADVDPDTVARHPVGASVGDVRNDDRSLAEPVAMPI</sequence>
<keyword evidence="2 8" id="KW-0645">Protease</keyword>
<dbReference type="GO" id="GO:0106300">
    <property type="term" value="P:protein-DNA covalent cross-linking repair"/>
    <property type="evidence" value="ECO:0007669"/>
    <property type="project" value="InterPro"/>
</dbReference>